<feature type="region of interest" description="Disordered" evidence="1">
    <location>
        <begin position="62"/>
        <end position="86"/>
    </location>
</feature>
<dbReference type="Proteomes" id="UP000276776">
    <property type="component" value="Unassembled WGS sequence"/>
</dbReference>
<gene>
    <name evidence="2" type="ORF">TCLT_LOCUS9477</name>
</gene>
<evidence type="ECO:0000313" key="3">
    <source>
        <dbReference type="Proteomes" id="UP000276776"/>
    </source>
</evidence>
<evidence type="ECO:0000256" key="1">
    <source>
        <dbReference type="SAM" id="MobiDB-lite"/>
    </source>
</evidence>
<dbReference type="OrthoDB" id="5853023at2759"/>
<organism evidence="4">
    <name type="scientific">Thelazia callipaeda</name>
    <name type="common">Oriental eyeworm</name>
    <name type="synonym">Parasitic nematode</name>
    <dbReference type="NCBI Taxonomy" id="103827"/>
    <lineage>
        <taxon>Eukaryota</taxon>
        <taxon>Metazoa</taxon>
        <taxon>Ecdysozoa</taxon>
        <taxon>Nematoda</taxon>
        <taxon>Chromadorea</taxon>
        <taxon>Rhabditida</taxon>
        <taxon>Spirurina</taxon>
        <taxon>Spiruromorpha</taxon>
        <taxon>Thelazioidea</taxon>
        <taxon>Thelaziidae</taxon>
        <taxon>Thelazia</taxon>
    </lineage>
</organism>
<dbReference type="EMBL" id="UYYF01004806">
    <property type="protein sequence ID" value="VDN07110.1"/>
    <property type="molecule type" value="Genomic_DNA"/>
</dbReference>
<dbReference type="AlphaFoldDB" id="A0A0N5D8Q0"/>
<reference evidence="2 3" key="2">
    <citation type="submission" date="2018-11" db="EMBL/GenBank/DDBJ databases">
        <authorList>
            <consortium name="Pathogen Informatics"/>
        </authorList>
    </citation>
    <scope>NUCLEOTIDE SEQUENCE [LARGE SCALE GENOMIC DNA]</scope>
</reference>
<dbReference type="PANTHER" id="PTHR31128:SF9">
    <property type="entry name" value="DUF3444 DOMAIN-CONTAINING PROTEIN-RELATED"/>
    <property type="match status" value="1"/>
</dbReference>
<evidence type="ECO:0000313" key="2">
    <source>
        <dbReference type="EMBL" id="VDN07110.1"/>
    </source>
</evidence>
<keyword evidence="3" id="KW-1185">Reference proteome</keyword>
<reference evidence="4" key="1">
    <citation type="submission" date="2017-02" db="UniProtKB">
        <authorList>
            <consortium name="WormBaseParasite"/>
        </authorList>
    </citation>
    <scope>IDENTIFICATION</scope>
</reference>
<accession>A0A0N5D8Q0</accession>
<dbReference type="PANTHER" id="PTHR31128">
    <property type="entry name" value="PROTEIN CBR-CLEC-135-RELATED"/>
    <property type="match status" value="1"/>
</dbReference>
<sequence length="386" mass="44352">MKHGCLLKMNSDLDDQRLSSMQSTTSEFNDSKRELRQVRCCVHGRPCAIASRFSRVQEREEEVNRDLSSRSHNYSESPYENILKNSKSNSGDTISYGLLRKVERDTLDVPLSKWNLHTSRSSSSTFDLESITSLTESDREGVKSNEYELFLPRKVERHSLSGILDAPFISKVSRKFKSKESCSQYELIMRPMSYLTFREGSDVTLVKSKLSKEQSIQTARTGGSTEMTPSMGAYIGIMTEGQAEKHVSKPTSFKLYHKVNYKNLKILTSLFQMPNIRVFNDILPSLALYIVYHSEKGRIRNYRIKECRHRADCPEARSKLTPTVDFQVDYGDPFAPRFSTIDALVDYYNIYVHFQQENGKWVTDIFPDKSVKSSSTSSILTVQKYY</sequence>
<name>A0A0N5D8Q0_THECL</name>
<evidence type="ECO:0000313" key="4">
    <source>
        <dbReference type="WBParaSite" id="TCLT_0000948801-mRNA-1"/>
    </source>
</evidence>
<proteinExistence type="predicted"/>
<feature type="compositionally biased region" description="Polar residues" evidence="1">
    <location>
        <begin position="70"/>
        <end position="86"/>
    </location>
</feature>
<dbReference type="WBParaSite" id="TCLT_0000948801-mRNA-1">
    <property type="protein sequence ID" value="TCLT_0000948801-mRNA-1"/>
    <property type="gene ID" value="TCLT_0000948801"/>
</dbReference>
<protein>
    <submittedName>
        <fullName evidence="4">SH2 domain-containing protein</fullName>
    </submittedName>
</protein>